<protein>
    <recommendedName>
        <fullName evidence="6">Protein FAR1-RELATED SEQUENCE</fullName>
    </recommendedName>
</protein>
<dbReference type="SMART" id="SM00575">
    <property type="entry name" value="ZnF_PMZ"/>
    <property type="match status" value="1"/>
</dbReference>
<dbReference type="OMA" id="KWARPYM"/>
<keyword evidence="2 6" id="KW-0479">Metal-binding</keyword>
<keyword evidence="10" id="KW-1185">Reference proteome</keyword>
<evidence type="ECO:0000313" key="10">
    <source>
        <dbReference type="Proteomes" id="UP000298652"/>
    </source>
</evidence>
<evidence type="ECO:0000313" key="9">
    <source>
        <dbReference type="EMBL" id="TKW04354.1"/>
    </source>
</evidence>
<feature type="compositionally biased region" description="Low complexity" evidence="7">
    <location>
        <begin position="92"/>
        <end position="115"/>
    </location>
</feature>
<dbReference type="GO" id="GO:0008270">
    <property type="term" value="F:zinc ion binding"/>
    <property type="evidence" value="ECO:0007669"/>
    <property type="project" value="UniProtKB-UniRule"/>
</dbReference>
<comment type="subcellular location">
    <subcellularLocation>
        <location evidence="6">Nucleus</location>
    </subcellularLocation>
</comment>
<feature type="compositionally biased region" description="Low complexity" evidence="7">
    <location>
        <begin position="23"/>
        <end position="35"/>
    </location>
</feature>
<comment type="function">
    <text evidence="6">Putative transcription activator involved in regulating light control of development.</text>
</comment>
<dbReference type="Pfam" id="PF03101">
    <property type="entry name" value="FAR1"/>
    <property type="match status" value="1"/>
</dbReference>
<organism evidence="9 10">
    <name type="scientific">Setaria viridis</name>
    <name type="common">Green bristlegrass</name>
    <name type="synonym">Setaria italica subsp. viridis</name>
    <dbReference type="NCBI Taxonomy" id="4556"/>
    <lineage>
        <taxon>Eukaryota</taxon>
        <taxon>Viridiplantae</taxon>
        <taxon>Streptophyta</taxon>
        <taxon>Embryophyta</taxon>
        <taxon>Tracheophyta</taxon>
        <taxon>Spermatophyta</taxon>
        <taxon>Magnoliopsida</taxon>
        <taxon>Liliopsida</taxon>
        <taxon>Poales</taxon>
        <taxon>Poaceae</taxon>
        <taxon>PACMAD clade</taxon>
        <taxon>Panicoideae</taxon>
        <taxon>Panicodae</taxon>
        <taxon>Paniceae</taxon>
        <taxon>Cenchrinae</taxon>
        <taxon>Setaria</taxon>
    </lineage>
</organism>
<feature type="compositionally biased region" description="Low complexity" evidence="7">
    <location>
        <begin position="53"/>
        <end position="68"/>
    </location>
</feature>
<proteinExistence type="inferred from homology"/>
<feature type="compositionally biased region" description="Pro residues" evidence="7">
    <location>
        <begin position="7"/>
        <end position="19"/>
    </location>
</feature>
<dbReference type="Proteomes" id="UP000298652">
    <property type="component" value="Chromosome 7"/>
</dbReference>
<keyword evidence="4 6" id="KW-0862">Zinc</keyword>
<dbReference type="InterPro" id="IPR007527">
    <property type="entry name" value="Znf_SWIM"/>
</dbReference>
<dbReference type="PROSITE" id="PS50966">
    <property type="entry name" value="ZF_SWIM"/>
    <property type="match status" value="1"/>
</dbReference>
<dbReference type="AlphaFoldDB" id="A0A4U6TSE6"/>
<evidence type="ECO:0000259" key="8">
    <source>
        <dbReference type="PROSITE" id="PS50966"/>
    </source>
</evidence>
<evidence type="ECO:0000256" key="2">
    <source>
        <dbReference type="ARBA" id="ARBA00022723"/>
    </source>
</evidence>
<keyword evidence="3 5" id="KW-0863">Zinc-finger</keyword>
<evidence type="ECO:0000256" key="5">
    <source>
        <dbReference type="PROSITE-ProRule" id="PRU00325"/>
    </source>
</evidence>
<feature type="compositionally biased region" description="Pro residues" evidence="7">
    <location>
        <begin position="36"/>
        <end position="52"/>
    </location>
</feature>
<name>A0A4U6TSE6_SETVI</name>
<keyword evidence="6" id="KW-0539">Nucleus</keyword>
<evidence type="ECO:0000256" key="4">
    <source>
        <dbReference type="ARBA" id="ARBA00022833"/>
    </source>
</evidence>
<dbReference type="InterPro" id="IPR031052">
    <property type="entry name" value="FHY3/FAR1"/>
</dbReference>
<reference evidence="9" key="1">
    <citation type="submission" date="2019-03" db="EMBL/GenBank/DDBJ databases">
        <title>WGS assembly of Setaria viridis.</title>
        <authorList>
            <person name="Huang P."/>
            <person name="Jenkins J."/>
            <person name="Grimwood J."/>
            <person name="Barry K."/>
            <person name="Healey A."/>
            <person name="Mamidi S."/>
            <person name="Sreedasyam A."/>
            <person name="Shu S."/>
            <person name="Feldman M."/>
            <person name="Wu J."/>
            <person name="Yu Y."/>
            <person name="Chen C."/>
            <person name="Johnson J."/>
            <person name="Rokhsar D."/>
            <person name="Baxter I."/>
            <person name="Schmutz J."/>
            <person name="Brutnell T."/>
            <person name="Kellogg E."/>
        </authorList>
    </citation>
    <scope>NUCLEOTIDE SEQUENCE [LARGE SCALE GENOMIC DNA]</scope>
</reference>
<comment type="similarity">
    <text evidence="1 6">Belongs to the FHY3/FAR1 family.</text>
</comment>
<dbReference type="GO" id="GO:0005634">
    <property type="term" value="C:nucleus"/>
    <property type="evidence" value="ECO:0007669"/>
    <property type="project" value="UniProtKB-SubCell"/>
</dbReference>
<evidence type="ECO:0000256" key="1">
    <source>
        <dbReference type="ARBA" id="ARBA00005889"/>
    </source>
</evidence>
<dbReference type="Pfam" id="PF10551">
    <property type="entry name" value="MULE"/>
    <property type="match status" value="1"/>
</dbReference>
<accession>A0A4U6TSE6</accession>
<dbReference type="Pfam" id="PF04434">
    <property type="entry name" value="SWIM"/>
    <property type="match status" value="1"/>
</dbReference>
<dbReference type="PANTHER" id="PTHR31669:SF274">
    <property type="entry name" value="PROTEIN FAR1-RELATED SEQUENCE"/>
    <property type="match status" value="1"/>
</dbReference>
<dbReference type="InterPro" id="IPR004330">
    <property type="entry name" value="FAR1_DNA_bnd_dom"/>
</dbReference>
<feature type="region of interest" description="Disordered" evidence="7">
    <location>
        <begin position="131"/>
        <end position="158"/>
    </location>
</feature>
<feature type="compositionally biased region" description="Basic and acidic residues" evidence="7">
    <location>
        <begin position="805"/>
        <end position="819"/>
    </location>
</feature>
<sequence>MSSSAASPPPPSDPHPAPGPNIAEPASSGSHASPSLPSPPKPNLPVTTPPPLDTSATTTTAAAPSAATRGLTIAAPPSRKTSRANATGPSRNAPRGPNATATATATSAAPPRNSSGATAFTPVVSRHPAVATAADAATAPTTPLGAGPPTRPEEYTPRMGQEFGSEQEAYEFYRYYGWKVGFNVRKEYANRSKKTGEITSRKFACSREGHRASHTSKGPVPDSRTGCNAHLIVRRPKPGAKLEVYAFQPRHNHPLAPSFVTCPFLGTAAAPDAVPPPDYPVNGGEPLGVQNCAEGDNAVTASAGEGGQRRPLRMRRQWEMKYGEAGTLLNYFQEQSQADPGFYYAVQLDVEDKVANVFWADARMVIDYSHFGDVVAFDVVSRNSISLRHFASFVGCNNLGEPILFALALMYDETAESFQWLFETFLHAMSQQAPRTFFSHQDMVIAKAVSLVMPGTSHAICAWNLKHAATRILNHLGKGDCSFIKEFKACINEYEEEMEFITSWNAMINKHNLCDNVWLQKVFEEKEKWAKPYVKGIFSAGMKGTRFNDSLHSEVRDHLRAEVDIILFLRHVQKVVNDRRHKELEIEYSSRLKLPYFKIKAPVLLQASEVYATMIFQLFQEEHEEFQSAYIVNRDESGPCREYTVSVIDKEKQFKVYGNPTEQTVSCSCRKFETKGFLCSHALKVLDAMDIKYLPDRYILKRWTKYARCLTSLEAPGQTFQTDKSLEFSSRYQCMCQKYVRLVTRASGCEESYRILDKFWLELGKKVDDILLKQTSISTSMIQPDVENPMISLSSITDGTESENVLEKSSKARAKESKKGQKNKMQPRNCIEKGLRKKQKVLSEQPSVMYSLADASARSGNATFQDIQGLEAHPNMVPVGSQVPACKSCRGVDLSNPMEPINYEGMHPGLSPAFTQELDFVTYHTSLASSNSPQDQYNKHLGTKSTNSTNLHSSLTGLIEMNIWL</sequence>
<dbReference type="GO" id="GO:0006355">
    <property type="term" value="P:regulation of DNA-templated transcription"/>
    <property type="evidence" value="ECO:0007669"/>
    <property type="project" value="UniProtKB-UniRule"/>
</dbReference>
<evidence type="ECO:0000256" key="3">
    <source>
        <dbReference type="ARBA" id="ARBA00022771"/>
    </source>
</evidence>
<feature type="compositionally biased region" description="Low complexity" evidence="7">
    <location>
        <begin position="131"/>
        <end position="148"/>
    </location>
</feature>
<dbReference type="Gramene" id="TKW04354">
    <property type="protein sequence ID" value="TKW04354"/>
    <property type="gene ID" value="SEVIR_7G103800v2"/>
</dbReference>
<dbReference type="EMBL" id="CM016558">
    <property type="protein sequence ID" value="TKW04354.1"/>
    <property type="molecule type" value="Genomic_DNA"/>
</dbReference>
<feature type="domain" description="SWIM-type" evidence="8">
    <location>
        <begin position="643"/>
        <end position="690"/>
    </location>
</feature>
<dbReference type="InterPro" id="IPR006564">
    <property type="entry name" value="Znf_PMZ"/>
</dbReference>
<feature type="region of interest" description="Disordered" evidence="7">
    <location>
        <begin position="1"/>
        <end position="119"/>
    </location>
</feature>
<evidence type="ECO:0000256" key="7">
    <source>
        <dbReference type="SAM" id="MobiDB-lite"/>
    </source>
</evidence>
<feature type="region of interest" description="Disordered" evidence="7">
    <location>
        <begin position="797"/>
        <end position="827"/>
    </location>
</feature>
<dbReference type="InterPro" id="IPR018289">
    <property type="entry name" value="MULE_transposase_dom"/>
</dbReference>
<dbReference type="PANTHER" id="PTHR31669">
    <property type="entry name" value="PROTEIN FAR1-RELATED SEQUENCE 10-RELATED"/>
    <property type="match status" value="1"/>
</dbReference>
<evidence type="ECO:0000256" key="6">
    <source>
        <dbReference type="RuleBase" id="RU367018"/>
    </source>
</evidence>
<gene>
    <name evidence="9" type="ORF">SEVIR_7G103800v2</name>
</gene>